<dbReference type="EMBL" id="JAMDNP010000147">
    <property type="protein sequence ID" value="MCY9765009.1"/>
    <property type="molecule type" value="Genomic_DNA"/>
</dbReference>
<protein>
    <submittedName>
        <fullName evidence="1">Uncharacterized protein</fullName>
    </submittedName>
</protein>
<comment type="caution">
    <text evidence="1">The sequence shown here is derived from an EMBL/GenBank/DDBJ whole genome shotgun (WGS) entry which is preliminary data.</text>
</comment>
<organism evidence="1 2">
    <name type="scientific">Paenibacillus alvei</name>
    <name type="common">Bacillus alvei</name>
    <dbReference type="NCBI Taxonomy" id="44250"/>
    <lineage>
        <taxon>Bacteria</taxon>
        <taxon>Bacillati</taxon>
        <taxon>Bacillota</taxon>
        <taxon>Bacilli</taxon>
        <taxon>Bacillales</taxon>
        <taxon>Paenibacillaceae</taxon>
        <taxon>Paenibacillus</taxon>
    </lineage>
</organism>
<gene>
    <name evidence="1" type="ORF">M5X12_31420</name>
</gene>
<dbReference type="Proteomes" id="UP001527181">
    <property type="component" value="Unassembled WGS sequence"/>
</dbReference>
<dbReference type="GeneID" id="94489094"/>
<evidence type="ECO:0000313" key="2">
    <source>
        <dbReference type="Proteomes" id="UP001527181"/>
    </source>
</evidence>
<evidence type="ECO:0000313" key="1">
    <source>
        <dbReference type="EMBL" id="MCY9765009.1"/>
    </source>
</evidence>
<proteinExistence type="predicted"/>
<reference evidence="1 2" key="1">
    <citation type="submission" date="2022-05" db="EMBL/GenBank/DDBJ databases">
        <title>Genome Sequencing of Bee-Associated Microbes.</title>
        <authorList>
            <person name="Dunlap C."/>
        </authorList>
    </citation>
    <scope>NUCLEOTIDE SEQUENCE [LARGE SCALE GENOMIC DNA]</scope>
    <source>
        <strain evidence="1 2">NRRL B-04010</strain>
    </source>
</reference>
<sequence length="102" mass="11674">MSNVVKMPKHPCPFCKKNDSTQLCDFVIGTAWTTVKDEKGHMIGSYYETCDNEMCKECASLQTGGYEYCPSCQKLHEYVQKNHVRRPRPMAVAQIMGRYGDE</sequence>
<accession>A0ABT4H8T6</accession>
<name>A0ABT4H8T6_PAEAL</name>
<keyword evidence="2" id="KW-1185">Reference proteome</keyword>
<dbReference type="RefSeq" id="WP_005552098.1">
    <property type="nucleotide sequence ID" value="NZ_JAMDNA010000013.1"/>
</dbReference>